<dbReference type="RefSeq" id="WP_267779979.1">
    <property type="nucleotide sequence ID" value="NZ_CP113089.1"/>
</dbReference>
<evidence type="ECO:0000256" key="1">
    <source>
        <dbReference type="SAM" id="MobiDB-lite"/>
    </source>
</evidence>
<feature type="compositionally biased region" description="Low complexity" evidence="1">
    <location>
        <begin position="33"/>
        <end position="58"/>
    </location>
</feature>
<dbReference type="EMBL" id="CP113089">
    <property type="protein sequence ID" value="WAB80303.1"/>
    <property type="molecule type" value="Genomic_DNA"/>
</dbReference>
<gene>
    <name evidence="4" type="ORF">OVN18_06870</name>
</gene>
<proteinExistence type="predicted"/>
<keyword evidence="2" id="KW-1133">Transmembrane helix</keyword>
<accession>A0A9E8S7N3</accession>
<dbReference type="AlphaFoldDB" id="A0A9E8S7N3"/>
<keyword evidence="2" id="KW-0472">Membrane</keyword>
<evidence type="ECO:0000313" key="5">
    <source>
        <dbReference type="Proteomes" id="UP001164706"/>
    </source>
</evidence>
<keyword evidence="5" id="KW-1185">Reference proteome</keyword>
<name>A0A9E8S7N3_9MICO</name>
<sequence length="149" mass="14918">MSAETPERPVWADAPLRPRRAGRDAAAEHPVTEAAPLAAEAAPAPAVPRPDAAALPLDPGAPEPAPRARARGPVNALAVVSLVLGIMLSPLAALFGHIAVGQIARSRRPGGRDERGMRAAGAAIALGWLSLAALIVGGIAVALALQGGP</sequence>
<reference evidence="4" key="1">
    <citation type="submission" date="2022-11" db="EMBL/GenBank/DDBJ databases">
        <title>Description of Microcella daejonensis nov. sp, isolated from riverside soil.</title>
        <authorList>
            <person name="Molina K.M."/>
            <person name="Kim S.B."/>
        </authorList>
    </citation>
    <scope>NUCLEOTIDE SEQUENCE</scope>
    <source>
        <strain evidence="4">MMS21-STM12</strain>
    </source>
</reference>
<feature type="transmembrane region" description="Helical" evidence="2">
    <location>
        <begin position="121"/>
        <end position="145"/>
    </location>
</feature>
<protein>
    <submittedName>
        <fullName evidence="4">DUF4190 domain-containing protein</fullName>
    </submittedName>
</protein>
<feature type="domain" description="DUF4190" evidence="3">
    <location>
        <begin position="77"/>
        <end position="136"/>
    </location>
</feature>
<feature type="region of interest" description="Disordered" evidence="1">
    <location>
        <begin position="1"/>
        <end position="70"/>
    </location>
</feature>
<dbReference type="Pfam" id="PF13828">
    <property type="entry name" value="DUF4190"/>
    <property type="match status" value="1"/>
</dbReference>
<evidence type="ECO:0000259" key="3">
    <source>
        <dbReference type="Pfam" id="PF13828"/>
    </source>
</evidence>
<evidence type="ECO:0000313" key="4">
    <source>
        <dbReference type="EMBL" id="WAB80303.1"/>
    </source>
</evidence>
<dbReference type="KEGG" id="mdb:OVN18_06870"/>
<organism evidence="4 5">
    <name type="scientific">Microcella daejeonensis</name>
    <dbReference type="NCBI Taxonomy" id="2994971"/>
    <lineage>
        <taxon>Bacteria</taxon>
        <taxon>Bacillati</taxon>
        <taxon>Actinomycetota</taxon>
        <taxon>Actinomycetes</taxon>
        <taxon>Micrococcales</taxon>
        <taxon>Microbacteriaceae</taxon>
        <taxon>Microcella</taxon>
    </lineage>
</organism>
<feature type="transmembrane region" description="Helical" evidence="2">
    <location>
        <begin position="76"/>
        <end position="100"/>
    </location>
</feature>
<dbReference type="InterPro" id="IPR025241">
    <property type="entry name" value="DUF4190"/>
</dbReference>
<feature type="compositionally biased region" description="Basic and acidic residues" evidence="1">
    <location>
        <begin position="21"/>
        <end position="31"/>
    </location>
</feature>
<keyword evidence="2" id="KW-0812">Transmembrane</keyword>
<dbReference type="Proteomes" id="UP001164706">
    <property type="component" value="Chromosome"/>
</dbReference>
<evidence type="ECO:0000256" key="2">
    <source>
        <dbReference type="SAM" id="Phobius"/>
    </source>
</evidence>